<gene>
    <name evidence="5" type="ORF">OTERR_16990</name>
</gene>
<dbReference type="EMBL" id="CP022579">
    <property type="protein sequence ID" value="QEL65175.1"/>
    <property type="molecule type" value="Genomic_DNA"/>
</dbReference>
<dbReference type="RefSeq" id="WP_149425495.1">
    <property type="nucleotide sequence ID" value="NZ_CP022579.1"/>
</dbReference>
<sequence>MTRTKPDKAATHGTPQQPQDPCPCGTGRPYAACCAPYHAAPFAEAPPAPTAEALMRSRYSAYVLGLEPYLVATWHPTTRPSALGLADDPPAHWLGLEVKRHTPAGDTAEVAFVARYKVGGRAHRLVETSRFVREDGRWFYVDGDLG</sequence>
<dbReference type="Gene3D" id="3.10.450.50">
    <property type="match status" value="1"/>
</dbReference>
<dbReference type="KEGG" id="otr:OTERR_16990"/>
<evidence type="ECO:0000256" key="2">
    <source>
        <dbReference type="HAMAP-Rule" id="MF_00612"/>
    </source>
</evidence>
<feature type="region of interest" description="Disordered" evidence="3">
    <location>
        <begin position="1"/>
        <end position="23"/>
    </location>
</feature>
<dbReference type="Pfam" id="PF02810">
    <property type="entry name" value="SEC-C"/>
    <property type="match status" value="1"/>
</dbReference>
<feature type="compositionally biased region" description="Basic and acidic residues" evidence="3">
    <location>
        <begin position="1"/>
        <end position="10"/>
    </location>
</feature>
<accession>A0A5C1E933</accession>
<name>A0A5C1E933_9RHOO</name>
<dbReference type="Proteomes" id="UP000323671">
    <property type="component" value="Chromosome"/>
</dbReference>
<dbReference type="InterPro" id="IPR032710">
    <property type="entry name" value="NTF2-like_dom_sf"/>
</dbReference>
<dbReference type="SUPFAM" id="SSF54427">
    <property type="entry name" value="NTF2-like"/>
    <property type="match status" value="1"/>
</dbReference>
<dbReference type="Pfam" id="PF17775">
    <property type="entry name" value="YchJ_M-like"/>
    <property type="match status" value="1"/>
</dbReference>
<dbReference type="PANTHER" id="PTHR33747">
    <property type="entry name" value="UPF0225 PROTEIN SCO1677"/>
    <property type="match status" value="1"/>
</dbReference>
<keyword evidence="6" id="KW-1185">Reference proteome</keyword>
<evidence type="ECO:0000256" key="1">
    <source>
        <dbReference type="ARBA" id="ARBA00010839"/>
    </source>
</evidence>
<evidence type="ECO:0000313" key="6">
    <source>
        <dbReference type="Proteomes" id="UP000323671"/>
    </source>
</evidence>
<dbReference type="InterPro" id="IPR048469">
    <property type="entry name" value="YchJ-like_M"/>
</dbReference>
<feature type="domain" description="YchJ-like middle NTF2-like" evidence="4">
    <location>
        <begin position="50"/>
        <end position="143"/>
    </location>
</feature>
<proteinExistence type="inferred from homology"/>
<evidence type="ECO:0000313" key="5">
    <source>
        <dbReference type="EMBL" id="QEL65175.1"/>
    </source>
</evidence>
<dbReference type="InterPro" id="IPR004027">
    <property type="entry name" value="SEC_C_motif"/>
</dbReference>
<dbReference type="HAMAP" id="MF_00612">
    <property type="entry name" value="UPF0225"/>
    <property type="match status" value="1"/>
</dbReference>
<organism evidence="5 6">
    <name type="scientific">Oryzomicrobium terrae</name>
    <dbReference type="NCBI Taxonomy" id="1735038"/>
    <lineage>
        <taxon>Bacteria</taxon>
        <taxon>Pseudomonadati</taxon>
        <taxon>Pseudomonadota</taxon>
        <taxon>Betaproteobacteria</taxon>
        <taxon>Rhodocyclales</taxon>
        <taxon>Rhodocyclaceae</taxon>
        <taxon>Oryzomicrobium</taxon>
    </lineage>
</organism>
<protein>
    <recommendedName>
        <fullName evidence="2">UPF0225 protein OTERR_16990</fullName>
    </recommendedName>
</protein>
<comment type="similarity">
    <text evidence="1 2">Belongs to the UPF0225 family.</text>
</comment>
<evidence type="ECO:0000256" key="3">
    <source>
        <dbReference type="SAM" id="MobiDB-lite"/>
    </source>
</evidence>
<dbReference type="AlphaFoldDB" id="A0A5C1E933"/>
<dbReference type="InterPro" id="IPR023006">
    <property type="entry name" value="YchJ-like"/>
</dbReference>
<dbReference type="PANTHER" id="PTHR33747:SF1">
    <property type="entry name" value="ADENYLATE CYCLASE-ASSOCIATED CAP C-TERMINAL DOMAIN-CONTAINING PROTEIN"/>
    <property type="match status" value="1"/>
</dbReference>
<reference evidence="5 6" key="1">
    <citation type="submission" date="2017-07" db="EMBL/GenBank/DDBJ databases">
        <title>Complete genome sequence of Oryzomicrobium terrae TPP412.</title>
        <authorList>
            <person name="Chiu L.-W."/>
            <person name="Lo K.-J."/>
            <person name="Tsai Y.-M."/>
            <person name="Lin S.-S."/>
            <person name="Kuo C.-H."/>
            <person name="Liu C.-T."/>
        </authorList>
    </citation>
    <scope>NUCLEOTIDE SEQUENCE [LARGE SCALE GENOMIC DNA]</scope>
    <source>
        <strain evidence="5 6">TPP412</strain>
    </source>
</reference>
<evidence type="ECO:0000259" key="4">
    <source>
        <dbReference type="Pfam" id="PF17775"/>
    </source>
</evidence>
<dbReference type="SUPFAM" id="SSF103642">
    <property type="entry name" value="Sec-C motif"/>
    <property type="match status" value="1"/>
</dbReference>